<accession>A0A6A6WDV1</accession>
<dbReference type="FunFam" id="1.10.20.10:FF:000037">
    <property type="entry name" value="Transcription initiation factor TFIID subunit 12"/>
    <property type="match status" value="1"/>
</dbReference>
<evidence type="ECO:0000256" key="1">
    <source>
        <dbReference type="ARBA" id="ARBA00004123"/>
    </source>
</evidence>
<dbReference type="GO" id="GO:0003677">
    <property type="term" value="F:DNA binding"/>
    <property type="evidence" value="ECO:0007669"/>
    <property type="project" value="TreeGrafter"/>
</dbReference>
<evidence type="ECO:0000313" key="9">
    <source>
        <dbReference type="Proteomes" id="UP000799437"/>
    </source>
</evidence>
<evidence type="ECO:0000259" key="7">
    <source>
        <dbReference type="Pfam" id="PF03847"/>
    </source>
</evidence>
<keyword evidence="9" id="KW-1185">Reference proteome</keyword>
<feature type="compositionally biased region" description="Polar residues" evidence="6">
    <location>
        <begin position="404"/>
        <end position="419"/>
    </location>
</feature>
<dbReference type="GO" id="GO:0005669">
    <property type="term" value="C:transcription factor TFIID complex"/>
    <property type="evidence" value="ECO:0007669"/>
    <property type="project" value="InterPro"/>
</dbReference>
<dbReference type="GeneID" id="54481434"/>
<organism evidence="8 9">
    <name type="scientific">Pseudovirgaria hyperparasitica</name>
    <dbReference type="NCBI Taxonomy" id="470096"/>
    <lineage>
        <taxon>Eukaryota</taxon>
        <taxon>Fungi</taxon>
        <taxon>Dikarya</taxon>
        <taxon>Ascomycota</taxon>
        <taxon>Pezizomycotina</taxon>
        <taxon>Dothideomycetes</taxon>
        <taxon>Dothideomycetes incertae sedis</taxon>
        <taxon>Acrospermales</taxon>
        <taxon>Acrospermaceae</taxon>
        <taxon>Pseudovirgaria</taxon>
    </lineage>
</organism>
<name>A0A6A6WDV1_9PEZI</name>
<dbReference type="Proteomes" id="UP000799437">
    <property type="component" value="Unassembled WGS sequence"/>
</dbReference>
<reference evidence="8" key="1">
    <citation type="journal article" date="2020" name="Stud. Mycol.">
        <title>101 Dothideomycetes genomes: a test case for predicting lifestyles and emergence of pathogens.</title>
        <authorList>
            <person name="Haridas S."/>
            <person name="Albert R."/>
            <person name="Binder M."/>
            <person name="Bloem J."/>
            <person name="Labutti K."/>
            <person name="Salamov A."/>
            <person name="Andreopoulos B."/>
            <person name="Baker S."/>
            <person name="Barry K."/>
            <person name="Bills G."/>
            <person name="Bluhm B."/>
            <person name="Cannon C."/>
            <person name="Castanera R."/>
            <person name="Culley D."/>
            <person name="Daum C."/>
            <person name="Ezra D."/>
            <person name="Gonzalez J."/>
            <person name="Henrissat B."/>
            <person name="Kuo A."/>
            <person name="Liang C."/>
            <person name="Lipzen A."/>
            <person name="Lutzoni F."/>
            <person name="Magnuson J."/>
            <person name="Mondo S."/>
            <person name="Nolan M."/>
            <person name="Ohm R."/>
            <person name="Pangilinan J."/>
            <person name="Park H.-J."/>
            <person name="Ramirez L."/>
            <person name="Alfaro M."/>
            <person name="Sun H."/>
            <person name="Tritt A."/>
            <person name="Yoshinaga Y."/>
            <person name="Zwiers L.-H."/>
            <person name="Turgeon B."/>
            <person name="Goodwin S."/>
            <person name="Spatafora J."/>
            <person name="Crous P."/>
            <person name="Grigoriev I."/>
        </authorList>
    </citation>
    <scope>NUCLEOTIDE SEQUENCE</scope>
    <source>
        <strain evidence="8">CBS 121739</strain>
    </source>
</reference>
<dbReference type="InterPro" id="IPR037794">
    <property type="entry name" value="TAF12"/>
</dbReference>
<feature type="compositionally biased region" description="Low complexity" evidence="6">
    <location>
        <begin position="348"/>
        <end position="361"/>
    </location>
</feature>
<feature type="compositionally biased region" description="Low complexity" evidence="6">
    <location>
        <begin position="87"/>
        <end position="149"/>
    </location>
</feature>
<dbReference type="RefSeq" id="XP_033602611.1">
    <property type="nucleotide sequence ID" value="XM_033740380.1"/>
</dbReference>
<evidence type="ECO:0000256" key="2">
    <source>
        <dbReference type="ARBA" id="ARBA00007530"/>
    </source>
</evidence>
<keyword evidence="4" id="KW-0804">Transcription</keyword>
<comment type="similarity">
    <text evidence="2">Belongs to the TAF12 family.</text>
</comment>
<dbReference type="InterPro" id="IPR009072">
    <property type="entry name" value="Histone-fold"/>
</dbReference>
<evidence type="ECO:0000256" key="5">
    <source>
        <dbReference type="ARBA" id="ARBA00023242"/>
    </source>
</evidence>
<keyword evidence="5" id="KW-0539">Nucleus</keyword>
<feature type="domain" description="Transcription initiation factor TFIID subunit 12" evidence="7">
    <location>
        <begin position="518"/>
        <end position="591"/>
    </location>
</feature>
<feature type="region of interest" description="Disordered" evidence="6">
    <location>
        <begin position="266"/>
        <end position="462"/>
    </location>
</feature>
<gene>
    <name evidence="8" type="ORF">EJ05DRAFT_274077</name>
</gene>
<dbReference type="PANTHER" id="PTHR12264">
    <property type="entry name" value="TRANSCRIPTION INITIATION FACTOR TFIID SUBUNIT 12"/>
    <property type="match status" value="1"/>
</dbReference>
<feature type="region of interest" description="Disordered" evidence="6">
    <location>
        <begin position="79"/>
        <end position="159"/>
    </location>
</feature>
<dbReference type="OrthoDB" id="2193432at2759"/>
<feature type="compositionally biased region" description="Low complexity" evidence="6">
    <location>
        <begin position="302"/>
        <end position="330"/>
    </location>
</feature>
<dbReference type="CDD" id="cd07981">
    <property type="entry name" value="HFD_TAF12"/>
    <property type="match status" value="1"/>
</dbReference>
<dbReference type="InterPro" id="IPR003228">
    <property type="entry name" value="TFIID_TAF12_dom"/>
</dbReference>
<feature type="compositionally biased region" description="Polar residues" evidence="6">
    <location>
        <begin position="274"/>
        <end position="293"/>
    </location>
</feature>
<dbReference type="AlphaFoldDB" id="A0A6A6WDV1"/>
<evidence type="ECO:0000313" key="8">
    <source>
        <dbReference type="EMBL" id="KAF2760160.1"/>
    </source>
</evidence>
<dbReference type="GO" id="GO:0000124">
    <property type="term" value="C:SAGA complex"/>
    <property type="evidence" value="ECO:0007669"/>
    <property type="project" value="InterPro"/>
</dbReference>
<dbReference type="SUPFAM" id="SSF47113">
    <property type="entry name" value="Histone-fold"/>
    <property type="match status" value="1"/>
</dbReference>
<protein>
    <recommendedName>
        <fullName evidence="7">Transcription initiation factor TFIID subunit 12 domain-containing protein</fullName>
    </recommendedName>
</protein>
<sequence>MADQMAGQQGPPHLRLNPPLLKVEEIQRATFLDGATKAKYSEVFKKLWSYLDTNPESTEYKNAAMRLQEFSAKLRQMAGTYRQRMSQQAQQQNQGGQATANGQQNQGQQNQGQNNNAQPQSVQQSAQSGQNGQQSQQQQPQSAAQQGQARPEQSAQAPRGYPQSVINHIQTFPFVLPLGLDPRSPEGIEKLKNIKQAYATQLTRMESARVTIGKINAQLDQLNKSGQPIPENFLRQKAEAEQMHTTSRKYVEDFRTKQAQLTQELKVRQAAAKQGQQPANMQASTASAQSKVEGNTAPPPQQQQAMQPQQQQQQQQHPQQNQQSHQAPPQNVGPGVPRPTQSPATMGQQQQQQQHFPQQGQTPNIGAPMNGQHQQNGMQNGMNFQRPQPMPQQQNPMSAGPGGQQNSPQTQGPSHNNPVPLSHQDAVSAARSYSDPRPNGTPQQTSTPGFSPGNQRDVTNNPKMPIPKQLNVPAPVPVNMGPSRPTMGGSGASGMMGQPVLNKLPGYMLEGDSERVLSKKKLDELVRQITGGGDSAGGETLTPEVEETMLQLADDFVDNIISTACKVSKLRESNQLDIRDIQLVLERNYNIRVPGFASDEIRTVRKLHPAPGWNEKMKALQAAKIMGGKTDM</sequence>
<dbReference type="GO" id="GO:0046982">
    <property type="term" value="F:protein heterodimerization activity"/>
    <property type="evidence" value="ECO:0007669"/>
    <property type="project" value="InterPro"/>
</dbReference>
<dbReference type="EMBL" id="ML996568">
    <property type="protein sequence ID" value="KAF2760160.1"/>
    <property type="molecule type" value="Genomic_DNA"/>
</dbReference>
<keyword evidence="3" id="KW-0805">Transcription regulation</keyword>
<comment type="subcellular location">
    <subcellularLocation>
        <location evidence="1">Nucleus</location>
    </subcellularLocation>
</comment>
<dbReference type="Pfam" id="PF03847">
    <property type="entry name" value="TFIID_20kDa"/>
    <property type="match status" value="1"/>
</dbReference>
<dbReference type="PANTHER" id="PTHR12264:SF21">
    <property type="entry name" value="TRANSCRIPTION INITIATION FACTOR TFIID SUBUNIT 12"/>
    <property type="match status" value="1"/>
</dbReference>
<dbReference type="GO" id="GO:0051123">
    <property type="term" value="P:RNA polymerase II preinitiation complex assembly"/>
    <property type="evidence" value="ECO:0007669"/>
    <property type="project" value="TreeGrafter"/>
</dbReference>
<evidence type="ECO:0000256" key="3">
    <source>
        <dbReference type="ARBA" id="ARBA00023015"/>
    </source>
</evidence>
<feature type="compositionally biased region" description="Polar residues" evidence="6">
    <location>
        <begin position="440"/>
        <end position="462"/>
    </location>
</feature>
<evidence type="ECO:0000256" key="4">
    <source>
        <dbReference type="ARBA" id="ARBA00023163"/>
    </source>
</evidence>
<dbReference type="GO" id="GO:0017025">
    <property type="term" value="F:TBP-class protein binding"/>
    <property type="evidence" value="ECO:0007669"/>
    <property type="project" value="TreeGrafter"/>
</dbReference>
<proteinExistence type="inferred from homology"/>
<dbReference type="Gene3D" id="1.10.20.10">
    <property type="entry name" value="Histone, subunit A"/>
    <property type="match status" value="1"/>
</dbReference>
<evidence type="ECO:0000256" key="6">
    <source>
        <dbReference type="SAM" id="MobiDB-lite"/>
    </source>
</evidence>
<feature type="compositionally biased region" description="Low complexity" evidence="6">
    <location>
        <begin position="369"/>
        <end position="383"/>
    </location>
</feature>